<comment type="caution">
    <text evidence="1">The sequence shown here is derived from an EMBL/GenBank/DDBJ whole genome shotgun (WGS) entry which is preliminary data.</text>
</comment>
<proteinExistence type="predicted"/>
<dbReference type="EMBL" id="VTOW01000001">
    <property type="protein sequence ID" value="NKE69865.1"/>
    <property type="molecule type" value="Genomic_DNA"/>
</dbReference>
<reference evidence="1 2" key="1">
    <citation type="journal article" date="2020" name="Nature">
        <title>Bacterial chemolithoautotrophy via manganese oxidation.</title>
        <authorList>
            <person name="Yu H."/>
            <person name="Leadbetter J.R."/>
        </authorList>
    </citation>
    <scope>NUCLEOTIDE SEQUENCE [LARGE SCALE GENOMIC DNA]</scope>
    <source>
        <strain evidence="1 2">Mn-1</strain>
    </source>
</reference>
<protein>
    <submittedName>
        <fullName evidence="1">Uncharacterized protein</fullName>
    </submittedName>
</protein>
<organism evidence="1 2">
    <name type="scientific">Candidatus Manganitrophus noduliformans</name>
    <dbReference type="NCBI Taxonomy" id="2606439"/>
    <lineage>
        <taxon>Bacteria</taxon>
        <taxon>Pseudomonadati</taxon>
        <taxon>Nitrospirota</taxon>
        <taxon>Nitrospiria</taxon>
        <taxon>Candidatus Troglogloeales</taxon>
        <taxon>Candidatus Manganitrophaceae</taxon>
        <taxon>Candidatus Manganitrophus</taxon>
    </lineage>
</organism>
<dbReference type="RefSeq" id="WP_168058148.1">
    <property type="nucleotide sequence ID" value="NZ_VTOW01000001.1"/>
</dbReference>
<evidence type="ECO:0000313" key="2">
    <source>
        <dbReference type="Proteomes" id="UP000534783"/>
    </source>
</evidence>
<keyword evidence="2" id="KW-1185">Reference proteome</keyword>
<evidence type="ECO:0000313" key="1">
    <source>
        <dbReference type="EMBL" id="NKE69865.1"/>
    </source>
</evidence>
<name>A0A7X6I9Z3_9BACT</name>
<sequence length="251" mass="28932">MSENGKVSPVGKTGRGVTFGVVNFEKFQHYKDRNPPWIKLHNTLLDSYEFGCLQDASKAHLLLIWLLASRHNNRLPLDEKWISERIQAKKNVDLDELIKLKFIECYDECGMLLADSLQHDSNPLDQRRGETEERISIGSQSLSPLSELWNQTFKDILPQVKQSGSRKKREAALLKQYTLEQIKEVFLRIGKSDFLLGKCPPRDPGGKVFMADYDWFLGKDKNGTENIVKVIEGKYDNRPVQRELTEDRVIL</sequence>
<accession>A0A7X6I9Z3</accession>
<gene>
    <name evidence="1" type="ORF">MNODULE_03775</name>
</gene>
<dbReference type="Proteomes" id="UP000534783">
    <property type="component" value="Unassembled WGS sequence"/>
</dbReference>
<dbReference type="AlphaFoldDB" id="A0A7X6I9Z3"/>